<comment type="similarity">
    <text evidence="2">Belongs to the FliJ family.</text>
</comment>
<keyword evidence="4" id="KW-0813">Transport</keyword>
<protein>
    <recommendedName>
        <fullName evidence="3">Flagellar FliJ protein</fullName>
    </recommendedName>
</protein>
<evidence type="ECO:0000256" key="6">
    <source>
        <dbReference type="ARBA" id="ARBA00022500"/>
    </source>
</evidence>
<keyword evidence="5" id="KW-1003">Cell membrane</keyword>
<accession>A0A855X2V3</accession>
<keyword evidence="6" id="KW-0145">Chemotaxis</keyword>
<dbReference type="GO" id="GO:0005886">
    <property type="term" value="C:plasma membrane"/>
    <property type="evidence" value="ECO:0007669"/>
    <property type="project" value="UniProtKB-SubCell"/>
</dbReference>
<dbReference type="Pfam" id="PF02050">
    <property type="entry name" value="FliJ"/>
    <property type="match status" value="1"/>
</dbReference>
<evidence type="ECO:0000256" key="11">
    <source>
        <dbReference type="SAM" id="Coils"/>
    </source>
</evidence>
<keyword evidence="12" id="KW-0969">Cilium</keyword>
<dbReference type="InterPro" id="IPR053716">
    <property type="entry name" value="Flag_assembly_chemotaxis_eff"/>
</dbReference>
<proteinExistence type="inferred from homology"/>
<evidence type="ECO:0000256" key="4">
    <source>
        <dbReference type="ARBA" id="ARBA00022448"/>
    </source>
</evidence>
<organism evidence="12 13">
    <name type="scientific">candidate division GN15 bacterium</name>
    <dbReference type="NCBI Taxonomy" id="2072418"/>
    <lineage>
        <taxon>Bacteria</taxon>
        <taxon>candidate division GN15</taxon>
    </lineage>
</organism>
<dbReference type="GO" id="GO:0015031">
    <property type="term" value="P:protein transport"/>
    <property type="evidence" value="ECO:0007669"/>
    <property type="project" value="UniProtKB-KW"/>
</dbReference>
<dbReference type="GO" id="GO:0006935">
    <property type="term" value="P:chemotaxis"/>
    <property type="evidence" value="ECO:0007669"/>
    <property type="project" value="UniProtKB-KW"/>
</dbReference>
<gene>
    <name evidence="12" type="primary">fliJ</name>
    <name evidence="12" type="ORF">C3F09_12665</name>
</gene>
<dbReference type="GO" id="GO:0071973">
    <property type="term" value="P:bacterial-type flagellum-dependent cell motility"/>
    <property type="evidence" value="ECO:0007669"/>
    <property type="project" value="InterPro"/>
</dbReference>
<comment type="subcellular location">
    <subcellularLocation>
        <location evidence="1">Cell membrane</location>
        <topology evidence="1">Peripheral membrane protein</topology>
        <orientation evidence="1">Cytoplasmic side</orientation>
    </subcellularLocation>
</comment>
<dbReference type="InterPro" id="IPR012823">
    <property type="entry name" value="Flagell_FliJ"/>
</dbReference>
<reference evidence="12 13" key="1">
    <citation type="journal article" date="2018" name="ISME J.">
        <title>A methanotrophic archaeon couples anaerobic oxidation of methane to Fe(III) reduction.</title>
        <authorList>
            <person name="Cai C."/>
            <person name="Leu A.O."/>
            <person name="Xie G.J."/>
            <person name="Guo J."/>
            <person name="Feng Y."/>
            <person name="Zhao J.X."/>
            <person name="Tyson G.W."/>
            <person name="Yuan Z."/>
            <person name="Hu S."/>
        </authorList>
    </citation>
    <scope>NUCLEOTIDE SEQUENCE [LARGE SCALE GENOMIC DNA]</scope>
    <source>
        <strain evidence="12">FeB_12</strain>
    </source>
</reference>
<evidence type="ECO:0000256" key="8">
    <source>
        <dbReference type="ARBA" id="ARBA00022927"/>
    </source>
</evidence>
<evidence type="ECO:0000313" key="12">
    <source>
        <dbReference type="EMBL" id="PWB67861.1"/>
    </source>
</evidence>
<dbReference type="AlphaFoldDB" id="A0A855X2V3"/>
<evidence type="ECO:0000256" key="1">
    <source>
        <dbReference type="ARBA" id="ARBA00004413"/>
    </source>
</evidence>
<keyword evidence="10" id="KW-1006">Bacterial flagellum protein export</keyword>
<dbReference type="EMBL" id="PQAP01000227">
    <property type="protein sequence ID" value="PWB67861.1"/>
    <property type="molecule type" value="Genomic_DNA"/>
</dbReference>
<dbReference type="NCBIfam" id="TIGR02473">
    <property type="entry name" value="flagell_FliJ"/>
    <property type="match status" value="1"/>
</dbReference>
<feature type="coiled-coil region" evidence="11">
    <location>
        <begin position="88"/>
        <end position="122"/>
    </location>
</feature>
<evidence type="ECO:0000256" key="2">
    <source>
        <dbReference type="ARBA" id="ARBA00010004"/>
    </source>
</evidence>
<evidence type="ECO:0000313" key="13">
    <source>
        <dbReference type="Proteomes" id="UP000250918"/>
    </source>
</evidence>
<keyword evidence="7" id="KW-1005">Bacterial flagellum biogenesis</keyword>
<evidence type="ECO:0000256" key="3">
    <source>
        <dbReference type="ARBA" id="ARBA00020392"/>
    </source>
</evidence>
<comment type="caution">
    <text evidence="12">The sequence shown here is derived from an EMBL/GenBank/DDBJ whole genome shotgun (WGS) entry which is preliminary data.</text>
</comment>
<keyword evidence="12" id="KW-0282">Flagellum</keyword>
<dbReference type="Gene3D" id="1.10.287.1700">
    <property type="match status" value="1"/>
</dbReference>
<dbReference type="GO" id="GO:0044781">
    <property type="term" value="P:bacterial-type flagellum organization"/>
    <property type="evidence" value="ECO:0007669"/>
    <property type="project" value="UniProtKB-KW"/>
</dbReference>
<keyword evidence="8" id="KW-0653">Protein transport</keyword>
<keyword evidence="9" id="KW-0472">Membrane</keyword>
<keyword evidence="11" id="KW-0175">Coiled coil</keyword>
<evidence type="ECO:0000256" key="7">
    <source>
        <dbReference type="ARBA" id="ARBA00022795"/>
    </source>
</evidence>
<dbReference type="Proteomes" id="UP000250918">
    <property type="component" value="Unassembled WGS sequence"/>
</dbReference>
<keyword evidence="12" id="KW-0966">Cell projection</keyword>
<name>A0A855X2V3_9BACT</name>
<evidence type="ECO:0000256" key="5">
    <source>
        <dbReference type="ARBA" id="ARBA00022475"/>
    </source>
</evidence>
<sequence length="149" mass="18133">MKKFRYRLEPILKIRSHVEKQRQKDHATALQQVYRQKEQLAAIDQERARTFAFQRAKLEGRIHTQQLLSASRYLVRLKRDTMTGSELLKGLEREAERKRQLLVQASRERKIYEKLRERQETKFNQEVEQHDRKTLDELAVVTFVHRHRR</sequence>
<evidence type="ECO:0000256" key="9">
    <source>
        <dbReference type="ARBA" id="ARBA00023136"/>
    </source>
</evidence>
<dbReference type="GO" id="GO:0009288">
    <property type="term" value="C:bacterial-type flagellum"/>
    <property type="evidence" value="ECO:0007669"/>
    <property type="project" value="InterPro"/>
</dbReference>
<evidence type="ECO:0000256" key="10">
    <source>
        <dbReference type="ARBA" id="ARBA00023225"/>
    </source>
</evidence>